<dbReference type="AlphaFoldDB" id="A0A0E0MUZ1"/>
<accession>A0A0E0MUZ1</accession>
<reference evidence="2" key="2">
    <citation type="submission" date="2015-06" db="UniProtKB">
        <authorList>
            <consortium name="EnsemblPlants"/>
        </authorList>
    </citation>
    <scope>IDENTIFICATION</scope>
</reference>
<keyword evidence="3" id="KW-1185">Reference proteome</keyword>
<dbReference type="EnsemblPlants" id="ORUFI01G13170.1">
    <property type="protein sequence ID" value="ORUFI01G13170.1"/>
    <property type="gene ID" value="ORUFI01G13170"/>
</dbReference>
<reference evidence="3" key="1">
    <citation type="submission" date="2013-06" db="EMBL/GenBank/DDBJ databases">
        <authorList>
            <person name="Zhao Q."/>
        </authorList>
    </citation>
    <scope>NUCLEOTIDE SEQUENCE</scope>
    <source>
        <strain evidence="3">cv. W1943</strain>
    </source>
</reference>
<feature type="compositionally biased region" description="Polar residues" evidence="1">
    <location>
        <begin position="1"/>
        <end position="21"/>
    </location>
</feature>
<dbReference type="Proteomes" id="UP000008022">
    <property type="component" value="Unassembled WGS sequence"/>
</dbReference>
<feature type="region of interest" description="Disordered" evidence="1">
    <location>
        <begin position="1"/>
        <end position="200"/>
    </location>
</feature>
<feature type="compositionally biased region" description="Low complexity" evidence="1">
    <location>
        <begin position="84"/>
        <end position="107"/>
    </location>
</feature>
<dbReference type="OMA" id="EMTTEAR"/>
<feature type="compositionally biased region" description="Polar residues" evidence="1">
    <location>
        <begin position="121"/>
        <end position="135"/>
    </location>
</feature>
<name>A0A0E0MUZ1_ORYRU</name>
<proteinExistence type="predicted"/>
<feature type="region of interest" description="Disordered" evidence="1">
    <location>
        <begin position="245"/>
        <end position="267"/>
    </location>
</feature>
<organism evidence="2 3">
    <name type="scientific">Oryza rufipogon</name>
    <name type="common">Brownbeard rice</name>
    <name type="synonym">Asian wild rice</name>
    <dbReference type="NCBI Taxonomy" id="4529"/>
    <lineage>
        <taxon>Eukaryota</taxon>
        <taxon>Viridiplantae</taxon>
        <taxon>Streptophyta</taxon>
        <taxon>Embryophyta</taxon>
        <taxon>Tracheophyta</taxon>
        <taxon>Spermatophyta</taxon>
        <taxon>Magnoliopsida</taxon>
        <taxon>Liliopsida</taxon>
        <taxon>Poales</taxon>
        <taxon>Poaceae</taxon>
        <taxon>BOP clade</taxon>
        <taxon>Oryzoideae</taxon>
        <taxon>Oryzeae</taxon>
        <taxon>Oryzinae</taxon>
        <taxon>Oryza</taxon>
    </lineage>
</organism>
<evidence type="ECO:0000313" key="3">
    <source>
        <dbReference type="Proteomes" id="UP000008022"/>
    </source>
</evidence>
<evidence type="ECO:0000313" key="2">
    <source>
        <dbReference type="EnsemblPlants" id="ORUFI01G13170.1"/>
    </source>
</evidence>
<evidence type="ECO:0000256" key="1">
    <source>
        <dbReference type="SAM" id="MobiDB-lite"/>
    </source>
</evidence>
<protein>
    <submittedName>
        <fullName evidence="2">Uncharacterized protein</fullName>
    </submittedName>
</protein>
<dbReference type="Gramene" id="ORUFI01G13170.1">
    <property type="protein sequence ID" value="ORUFI01G13170.1"/>
    <property type="gene ID" value="ORUFI01G13170"/>
</dbReference>
<sequence>MSSSSTFPDARSLSTSPSHVNTAKALGRNSLELVDSVLGASVERETRGQIRRGSSRGTWQQRCGEGAAAASVLVHGRGSGGAGSPTSGARRGSNSGARAGEGAALGASGAGSGRQGADPVSGSSAGEQDLGSSGSAAGRPHPSMGERRGGGGTRVWEGAALGSNSAGEWAAGSKSGSAAAARGAGPREQGGSTASWPRPSLGTRIRRWLSTHYFQSDSIVPPLSTSACPSIVRLPLIAGDKSRRNGFGAGESHGRASSSTAGGGRVHGGLAGRSGVGAFMEMTTEARIWIWIW</sequence>
<feature type="compositionally biased region" description="Low complexity" evidence="1">
    <location>
        <begin position="165"/>
        <end position="184"/>
    </location>
</feature>
<dbReference type="HOGENOM" id="CLU_1172282_0_0_1"/>